<name>A0AAJ6NP62_9CYAN</name>
<protein>
    <submittedName>
        <fullName evidence="2">VOC family protein</fullName>
    </submittedName>
</protein>
<dbReference type="Pfam" id="PF06983">
    <property type="entry name" value="3-dmu-9_3-mt"/>
    <property type="match status" value="1"/>
</dbReference>
<dbReference type="PANTHER" id="PTHR33990:SF1">
    <property type="entry name" value="PROTEIN YJDN"/>
    <property type="match status" value="1"/>
</dbReference>
<dbReference type="PANTHER" id="PTHR33990">
    <property type="entry name" value="PROTEIN YJDN-RELATED"/>
    <property type="match status" value="1"/>
</dbReference>
<dbReference type="KEGG" id="hbq:QI031_19550"/>
<reference evidence="2 3" key="1">
    <citation type="journal article" date="2023" name="Limnol Oceanogr Lett">
        <title>Environmental adaptations by the intertidal Antarctic cyanobacterium Halotia branconii CENA392 as revealed using long-read genome sequencing.</title>
        <authorList>
            <person name="Dextro R.B."/>
            <person name="Delbaje E."/>
            <person name="Freitas P.N.N."/>
            <person name="Geraldes V."/>
            <person name="Pinto E."/>
            <person name="Long P.F."/>
            <person name="Fiore M.F."/>
        </authorList>
    </citation>
    <scope>NUCLEOTIDE SEQUENCE [LARGE SCALE GENOMIC DNA]</scope>
    <source>
        <strain evidence="2 3">CENA392</strain>
    </source>
</reference>
<dbReference type="SUPFAM" id="SSF54593">
    <property type="entry name" value="Glyoxalase/Bleomycin resistance protein/Dihydroxybiphenyl dioxygenase"/>
    <property type="match status" value="1"/>
</dbReference>
<dbReference type="Gene3D" id="3.10.180.10">
    <property type="entry name" value="2,3-Dihydroxybiphenyl 1,2-Dioxygenase, domain 1"/>
    <property type="match status" value="1"/>
</dbReference>
<dbReference type="EMBL" id="CP124543">
    <property type="protein sequence ID" value="WGV23991.1"/>
    <property type="molecule type" value="Genomic_DNA"/>
</dbReference>
<dbReference type="InterPro" id="IPR029068">
    <property type="entry name" value="Glyas_Bleomycin-R_OHBP_Dase"/>
</dbReference>
<dbReference type="CDD" id="cd06588">
    <property type="entry name" value="PhnB_like"/>
    <property type="match status" value="1"/>
</dbReference>
<dbReference type="RefSeq" id="WP_281481320.1">
    <property type="nucleotide sequence ID" value="NZ_CP124543.1"/>
</dbReference>
<feature type="domain" description="PhnB-like" evidence="1">
    <location>
        <begin position="2"/>
        <end position="130"/>
    </location>
</feature>
<evidence type="ECO:0000313" key="3">
    <source>
        <dbReference type="Proteomes" id="UP001223520"/>
    </source>
</evidence>
<sequence>MKINSYLNFNGNCQEAFKFYEQCLGGKIVMMLTHGDAPTAEHIPTLWHDKIMHVCLDLGDQLLMGSDSPPDYFETPQGFYVQLSIEEPDQAERIFYALAENGKVKMAIDQTFWSVRFGMLVDQFGIPWMVNCQKTA</sequence>
<evidence type="ECO:0000259" key="1">
    <source>
        <dbReference type="Pfam" id="PF06983"/>
    </source>
</evidence>
<keyword evidence="3" id="KW-1185">Reference proteome</keyword>
<accession>A0AAJ6NP62</accession>
<dbReference type="InterPro" id="IPR028973">
    <property type="entry name" value="PhnB-like"/>
</dbReference>
<dbReference type="Proteomes" id="UP001223520">
    <property type="component" value="Chromosome"/>
</dbReference>
<dbReference type="AlphaFoldDB" id="A0AAJ6NP62"/>
<proteinExistence type="predicted"/>
<gene>
    <name evidence="2" type="ORF">QI031_19550</name>
</gene>
<organism evidence="2 3">
    <name type="scientific">Halotia branconii CENA392</name>
    <dbReference type="NCBI Taxonomy" id="1539056"/>
    <lineage>
        <taxon>Bacteria</taxon>
        <taxon>Bacillati</taxon>
        <taxon>Cyanobacteriota</taxon>
        <taxon>Cyanophyceae</taxon>
        <taxon>Nostocales</taxon>
        <taxon>Nodulariaceae</taxon>
        <taxon>Halotia</taxon>
    </lineage>
</organism>
<evidence type="ECO:0000313" key="2">
    <source>
        <dbReference type="EMBL" id="WGV23991.1"/>
    </source>
</evidence>